<dbReference type="RefSeq" id="WP_220380615.1">
    <property type="nucleotide sequence ID" value="NZ_CP080544.1"/>
</dbReference>
<keyword evidence="3" id="KW-1185">Reference proteome</keyword>
<organism evidence="2 3">
    <name type="scientific">Lysobacter soyae</name>
    <dbReference type="NCBI Taxonomy" id="2764185"/>
    <lineage>
        <taxon>Bacteria</taxon>
        <taxon>Pseudomonadati</taxon>
        <taxon>Pseudomonadota</taxon>
        <taxon>Gammaproteobacteria</taxon>
        <taxon>Lysobacterales</taxon>
        <taxon>Lysobacteraceae</taxon>
        <taxon>Lysobacter</taxon>
    </lineage>
</organism>
<evidence type="ECO:0000313" key="3">
    <source>
        <dbReference type="Proteomes" id="UP000824755"/>
    </source>
</evidence>
<feature type="region of interest" description="Disordered" evidence="1">
    <location>
        <begin position="462"/>
        <end position="540"/>
    </location>
</feature>
<feature type="compositionally biased region" description="Gly residues" evidence="1">
    <location>
        <begin position="528"/>
        <end position="537"/>
    </location>
</feature>
<feature type="compositionally biased region" description="Basic and acidic residues" evidence="1">
    <location>
        <begin position="466"/>
        <end position="480"/>
    </location>
</feature>
<gene>
    <name evidence="2" type="ORF">H8L67_04855</name>
</gene>
<reference evidence="2 3" key="1">
    <citation type="submission" date="2021-08" db="EMBL/GenBank/DDBJ databases">
        <title>Lysobacter sp. strain CJ11 Genome sequencing and assembly.</title>
        <authorList>
            <person name="Kim I."/>
        </authorList>
    </citation>
    <scope>NUCLEOTIDE SEQUENCE [LARGE SCALE GENOMIC DNA]</scope>
    <source>
        <strain evidence="2 3">CJ11</strain>
    </source>
</reference>
<accession>A0ABX8WSI0</accession>
<sequence length="633" mass="69211">MNTATKRFEWEFLTNDAREDEGLAHAGIETFRGMQFSSLARECAQNSLDAAFRQENLPDEPVELRIRLEHIETKSVPGVASLKKSIVACLDRAKSKNLKKELTFFDYAYRLLESQTIPVLLIEDYGTTGLGDASEGGAFHALVKSSGVSKKSHDDAGGSFGIGKNAVFANSSLRTAFYASLSTKNGTKHELFQGKSILVSHMADAKPKRATGFYGEEQFAPILTHSDLPKWLRREKVGTTIACLGFKEAKDWQWQMIASITTSFFAAIHREAIRFSVSWGPNESVRIDKSSLADLFASPQVQAAADDNGFLEDLQYGASMFAALQSGQTELHTRTFPTIGEIELRILQEEGLPRKVGILRNGMVIADNLKSFGQSFSRFSMCRDFICVVEPASKQASSVIREMESPRHDEISVERIDDPARQKKIRSEMKTLASWIRDTIKSSTTSQSETIISLDELNEFFAAPGDPEKTKDDGDAERNPVEIVVRGPDQTNPPKTGRGTDGDSGSAGGKRKNDQSGGTTSGERKGQGKGSIGGRGGRAIPYSSARTALAEAGTDRTRFIAFTPDRDGLAALEIYSPGVSGEEPLSLAKFGGIECIKAPKLKLKKGVRFSVEVEFDRPYTGPISFDLIAVTEI</sequence>
<evidence type="ECO:0008006" key="4">
    <source>
        <dbReference type="Google" id="ProtNLM"/>
    </source>
</evidence>
<evidence type="ECO:0000313" key="2">
    <source>
        <dbReference type="EMBL" id="QYR53810.1"/>
    </source>
</evidence>
<dbReference type="EMBL" id="CP080544">
    <property type="protein sequence ID" value="QYR53810.1"/>
    <property type="molecule type" value="Genomic_DNA"/>
</dbReference>
<proteinExistence type="predicted"/>
<evidence type="ECO:0000256" key="1">
    <source>
        <dbReference type="SAM" id="MobiDB-lite"/>
    </source>
</evidence>
<protein>
    <recommendedName>
        <fullName evidence="4">Histidine kinase-, DNA gyrase B-, and HSP90-like ATPase</fullName>
    </recommendedName>
</protein>
<dbReference type="Proteomes" id="UP000824755">
    <property type="component" value="Chromosome"/>
</dbReference>
<name>A0ABX8WSI0_9GAMM</name>